<comment type="caution">
    <text evidence="8">The sequence shown here is derived from an EMBL/GenBank/DDBJ whole genome shotgun (WGS) entry which is preliminary data.</text>
</comment>
<feature type="compositionally biased region" description="Basic residues" evidence="6">
    <location>
        <begin position="85"/>
        <end position="95"/>
    </location>
</feature>
<feature type="compositionally biased region" description="Polar residues" evidence="6">
    <location>
        <begin position="440"/>
        <end position="449"/>
    </location>
</feature>
<dbReference type="InterPro" id="IPR028933">
    <property type="entry name" value="Lebercilin_dom"/>
</dbReference>
<organism evidence="8 9">
    <name type="scientific">Alosa alosa</name>
    <name type="common">allis shad</name>
    <dbReference type="NCBI Taxonomy" id="278164"/>
    <lineage>
        <taxon>Eukaryota</taxon>
        <taxon>Metazoa</taxon>
        <taxon>Chordata</taxon>
        <taxon>Craniata</taxon>
        <taxon>Vertebrata</taxon>
        <taxon>Euteleostomi</taxon>
        <taxon>Actinopterygii</taxon>
        <taxon>Neopterygii</taxon>
        <taxon>Teleostei</taxon>
        <taxon>Clupei</taxon>
        <taxon>Clupeiformes</taxon>
        <taxon>Clupeoidei</taxon>
        <taxon>Clupeidae</taxon>
        <taxon>Alosa</taxon>
    </lineage>
</organism>
<dbReference type="AlphaFoldDB" id="A0AAV6G8E4"/>
<evidence type="ECO:0000256" key="3">
    <source>
        <dbReference type="ARBA" id="ARBA00041189"/>
    </source>
</evidence>
<keyword evidence="2 5" id="KW-0175">Coiled coil</keyword>
<evidence type="ECO:0000256" key="1">
    <source>
        <dbReference type="ARBA" id="ARBA00010229"/>
    </source>
</evidence>
<feature type="compositionally biased region" description="Polar residues" evidence="6">
    <location>
        <begin position="460"/>
        <end position="470"/>
    </location>
</feature>
<feature type="coiled-coil region" evidence="5">
    <location>
        <begin position="191"/>
        <end position="307"/>
    </location>
</feature>
<accession>A0AAV6G8E4</accession>
<evidence type="ECO:0000256" key="4">
    <source>
        <dbReference type="ARBA" id="ARBA00041402"/>
    </source>
</evidence>
<sequence>MPNANQNYALRYVAKIPLTRCLFNTSIMLTMKVDKEMHFPADDFEDDKDTFSVLEKSHASPVKKSLKKAKHFNLKGQKRLGVQHPHQKKSHRPGRKAPLFPPIRPLDAVGQRVASAREHRIKELSSQVWELQRQLDGAWQENRLMRRVQNRHTAALQHFQDSQSGLPQILLKHGNEVHALQELLRKARGQRNSMAQRLASMEDHLRQASEERRRLQLLCRQRHLGKREELTQQLSKLSLEMEVKTKRIKELERNLELSNACSSRHLSTEMRKTVEARDLSKLLQEQIDQLTQKIRERERELENHNIYSHRFPKAKKGTKETKGIQTEGFSPLPLEAPSCKLEIEYESEEHLEKQRSNRSMDLCAIDFSELQKDQNDTDRSLAEDSESKEGPAIAIATEGTEAGMNEEEQQDDSGDDYDNGEDDDGEINDMSGRPRDATHDPSSPGQADTSLDLDDMLGTSCPSANKQTTPRARRHYTFKETIQNLHRGRPAYGLQKGSKGPASGPSLGGDSAPYEPSFLSGSAGRARPSLREDQRHEGEEDPRSRKSSLMRELFGLADAAEPRAERKTHAKEPRPPPTVNSDSDRTSSYVLGDTVSHIRDQFIIFD</sequence>
<dbReference type="GO" id="GO:0005930">
    <property type="term" value="C:axoneme"/>
    <property type="evidence" value="ECO:0007669"/>
    <property type="project" value="TreeGrafter"/>
</dbReference>
<feature type="region of interest" description="Disordered" evidence="6">
    <location>
        <begin position="313"/>
        <end position="334"/>
    </location>
</feature>
<feature type="compositionally biased region" description="Basic and acidic residues" evidence="6">
    <location>
        <begin position="369"/>
        <end position="389"/>
    </location>
</feature>
<feature type="compositionally biased region" description="Basic and acidic residues" evidence="6">
    <location>
        <begin position="560"/>
        <end position="574"/>
    </location>
</feature>
<feature type="region of interest" description="Disordered" evidence="6">
    <location>
        <begin position="369"/>
        <end position="589"/>
    </location>
</feature>
<dbReference type="GO" id="GO:0042073">
    <property type="term" value="P:intraciliary transport"/>
    <property type="evidence" value="ECO:0007669"/>
    <property type="project" value="TreeGrafter"/>
</dbReference>
<dbReference type="PANTHER" id="PTHR16650:SF9">
    <property type="entry name" value="LEBERCILIN-LIKE PROTEIN"/>
    <property type="match status" value="1"/>
</dbReference>
<comment type="similarity">
    <text evidence="1">Belongs to the LCA5 family.</text>
</comment>
<evidence type="ECO:0000313" key="9">
    <source>
        <dbReference type="Proteomes" id="UP000823561"/>
    </source>
</evidence>
<dbReference type="PANTHER" id="PTHR16650">
    <property type="entry name" value="C21ORF13-RELATED"/>
    <property type="match status" value="1"/>
</dbReference>
<gene>
    <name evidence="8" type="ORF">AALO_G00204940</name>
</gene>
<evidence type="ECO:0000256" key="6">
    <source>
        <dbReference type="SAM" id="MobiDB-lite"/>
    </source>
</evidence>
<dbReference type="InterPro" id="IPR026188">
    <property type="entry name" value="Lebercilin-like"/>
</dbReference>
<proteinExistence type="inferred from homology"/>
<dbReference type="Pfam" id="PF15619">
    <property type="entry name" value="Lebercilin"/>
    <property type="match status" value="1"/>
</dbReference>
<protein>
    <recommendedName>
        <fullName evidence="3">Lebercilin-like protein</fullName>
    </recommendedName>
    <alternativeName>
        <fullName evidence="4">Leber congenital amaurosis 5-like protein</fullName>
    </alternativeName>
</protein>
<name>A0AAV6G8E4_9TELE</name>
<feature type="domain" description="Lebercilin" evidence="7">
    <location>
        <begin position="109"/>
        <end position="301"/>
    </location>
</feature>
<reference evidence="8" key="1">
    <citation type="submission" date="2020-10" db="EMBL/GenBank/DDBJ databases">
        <title>Chromosome-scale genome assembly of the Allis shad, Alosa alosa.</title>
        <authorList>
            <person name="Margot Z."/>
            <person name="Christophe K."/>
            <person name="Cabau C."/>
            <person name="Louis A."/>
            <person name="Berthelot C."/>
            <person name="Parey E."/>
            <person name="Roest Crollius H."/>
            <person name="Montfort J."/>
            <person name="Robinson-Rechavi M."/>
            <person name="Bucao C."/>
            <person name="Bouchez O."/>
            <person name="Gislard M."/>
            <person name="Lluch J."/>
            <person name="Milhes M."/>
            <person name="Lampietro C."/>
            <person name="Lopez Roques C."/>
            <person name="Donnadieu C."/>
            <person name="Braasch I."/>
            <person name="Desvignes T."/>
            <person name="Postlethwait J."/>
            <person name="Bobe J."/>
            <person name="Guiguen Y."/>
        </authorList>
    </citation>
    <scope>NUCLEOTIDE SEQUENCE</scope>
    <source>
        <strain evidence="8">M-15738</strain>
        <tissue evidence="8">Blood</tissue>
    </source>
</reference>
<evidence type="ECO:0000259" key="7">
    <source>
        <dbReference type="Pfam" id="PF15619"/>
    </source>
</evidence>
<feature type="region of interest" description="Disordered" evidence="6">
    <location>
        <begin position="81"/>
        <end position="102"/>
    </location>
</feature>
<evidence type="ECO:0000313" key="8">
    <source>
        <dbReference type="EMBL" id="KAG5269692.1"/>
    </source>
</evidence>
<evidence type="ECO:0000256" key="2">
    <source>
        <dbReference type="ARBA" id="ARBA00023054"/>
    </source>
</evidence>
<feature type="compositionally biased region" description="Basic and acidic residues" evidence="6">
    <location>
        <begin position="529"/>
        <end position="544"/>
    </location>
</feature>
<evidence type="ECO:0000256" key="5">
    <source>
        <dbReference type="SAM" id="Coils"/>
    </source>
</evidence>
<feature type="compositionally biased region" description="Acidic residues" evidence="6">
    <location>
        <begin position="404"/>
        <end position="427"/>
    </location>
</feature>
<dbReference type="Proteomes" id="UP000823561">
    <property type="component" value="Chromosome 15"/>
</dbReference>
<keyword evidence="9" id="KW-1185">Reference proteome</keyword>
<dbReference type="EMBL" id="JADWDJ010000015">
    <property type="protein sequence ID" value="KAG5269692.1"/>
    <property type="molecule type" value="Genomic_DNA"/>
</dbReference>